<dbReference type="GO" id="GO:0043418">
    <property type="term" value="P:homocysteine catabolic process"/>
    <property type="evidence" value="ECO:0007669"/>
    <property type="project" value="TreeGrafter"/>
</dbReference>
<dbReference type="PATRIC" id="fig|1423775.4.peg.1177"/>
<evidence type="ECO:0000256" key="5">
    <source>
        <dbReference type="PIRNR" id="PIRNR005700"/>
    </source>
</evidence>
<dbReference type="InterPro" id="IPR000169">
    <property type="entry name" value="Pept_cys_AS"/>
</dbReference>
<dbReference type="Gene3D" id="3.90.70.10">
    <property type="entry name" value="Cysteine proteinases"/>
    <property type="match status" value="1"/>
</dbReference>
<feature type="active site" evidence="6">
    <location>
        <position position="388"/>
    </location>
</feature>
<dbReference type="EMBL" id="AZDZ01000002">
    <property type="protein sequence ID" value="KRK81011.1"/>
    <property type="molecule type" value="Genomic_DNA"/>
</dbReference>
<organism evidence="7 8">
    <name type="scientific">Companilactobacillus nodensis DSM 19682 = JCM 14932 = NBRC 107160</name>
    <dbReference type="NCBI Taxonomy" id="1423775"/>
    <lineage>
        <taxon>Bacteria</taxon>
        <taxon>Bacillati</taxon>
        <taxon>Bacillota</taxon>
        <taxon>Bacilli</taxon>
        <taxon>Lactobacillales</taxon>
        <taxon>Lactobacillaceae</taxon>
        <taxon>Companilactobacillus</taxon>
    </lineage>
</organism>
<dbReference type="GO" id="GO:0009636">
    <property type="term" value="P:response to toxic substance"/>
    <property type="evidence" value="ECO:0007669"/>
    <property type="project" value="TreeGrafter"/>
</dbReference>
<dbReference type="CDD" id="cd00585">
    <property type="entry name" value="Peptidase_C1B"/>
    <property type="match status" value="1"/>
</dbReference>
<dbReference type="PROSITE" id="PS00639">
    <property type="entry name" value="THIOL_PROTEASE_HIS"/>
    <property type="match status" value="1"/>
</dbReference>
<dbReference type="InterPro" id="IPR025660">
    <property type="entry name" value="Pept_his_AS"/>
</dbReference>
<reference evidence="7 8" key="1">
    <citation type="journal article" date="2015" name="Genome Announc.">
        <title>Expanding the biotechnology potential of lactobacilli through comparative genomics of 213 strains and associated genera.</title>
        <authorList>
            <person name="Sun Z."/>
            <person name="Harris H.M."/>
            <person name="McCann A."/>
            <person name="Guo C."/>
            <person name="Argimon S."/>
            <person name="Zhang W."/>
            <person name="Yang X."/>
            <person name="Jeffery I.B."/>
            <person name="Cooney J.C."/>
            <person name="Kagawa T.F."/>
            <person name="Liu W."/>
            <person name="Song Y."/>
            <person name="Salvetti E."/>
            <person name="Wrobel A."/>
            <person name="Rasinkangas P."/>
            <person name="Parkhill J."/>
            <person name="Rea M.C."/>
            <person name="O'Sullivan O."/>
            <person name="Ritari J."/>
            <person name="Douillard F.P."/>
            <person name="Paul Ross R."/>
            <person name="Yang R."/>
            <person name="Briner A.E."/>
            <person name="Felis G.E."/>
            <person name="de Vos W.M."/>
            <person name="Barrangou R."/>
            <person name="Klaenhammer T.R."/>
            <person name="Caufield P.W."/>
            <person name="Cui Y."/>
            <person name="Zhang H."/>
            <person name="O'Toole P.W."/>
        </authorList>
    </citation>
    <scope>NUCLEOTIDE SEQUENCE [LARGE SCALE GENOMIC DNA]</scope>
    <source>
        <strain evidence="7 8">DSM 19682</strain>
    </source>
</reference>
<evidence type="ECO:0000256" key="6">
    <source>
        <dbReference type="PIRSR" id="PIRSR005700-1"/>
    </source>
</evidence>
<name>A0A0R1KHK2_9LACO</name>
<evidence type="ECO:0000313" key="8">
    <source>
        <dbReference type="Proteomes" id="UP000051248"/>
    </source>
</evidence>
<keyword evidence="5 7" id="KW-0031">Aminopeptidase</keyword>
<protein>
    <recommendedName>
        <fullName evidence="5">Aminopeptidase</fullName>
    </recommendedName>
</protein>
<sequence>MIKLTKEINKKILADFQENLHQDASNNVLKNAVAQVGIFQAAQNINAKSKLNPTFNVEVPTGKVSNQKRSGRCWLFSSLTNLRTEFAMKYNMKDFELSQNYISFWDRLEKANYFYQGIIKTAALPITDRKVNALFSHPTGDGGFWQYATDLIKKYGVVPSYAMPETAVSNDTSAFNSTIGIMLRKNGIELRELVNAGKSETEIDQRIEEMLTEVYKVCVYSFGQPPVKFELSLRDDAGKLIEEPSITPKEFFKQYFTMNLDDYVDIINAPQAAKEYGKLYTIDTEGNMVGGSLTTFLNLPMDRLKEMMIAQLKGNDTVWFGNDVGKQSQRTKGMLSGDLYQTDQLFGIDTKMSRGEALDYKEATISHAMTMTGVNVINDQPNRWKVENSWGEANGNKGYFMMDDEWFNDHVYDAVINKKYLTADELKMLNQEPIVLPAWDSIG</sequence>
<evidence type="ECO:0000313" key="7">
    <source>
        <dbReference type="EMBL" id="KRK81011.1"/>
    </source>
</evidence>
<dbReference type="PROSITE" id="PS00139">
    <property type="entry name" value="THIOL_PROTEASE_CYS"/>
    <property type="match status" value="1"/>
</dbReference>
<dbReference type="SUPFAM" id="SSF54001">
    <property type="entry name" value="Cysteine proteinases"/>
    <property type="match status" value="1"/>
</dbReference>
<dbReference type="PANTHER" id="PTHR10363">
    <property type="entry name" value="BLEOMYCIN HYDROLASE"/>
    <property type="match status" value="1"/>
</dbReference>
<comment type="subcellular location">
    <subcellularLocation>
        <location evidence="1">Cytoplasm</location>
    </subcellularLocation>
</comment>
<dbReference type="AlphaFoldDB" id="A0A0R1KHK2"/>
<evidence type="ECO:0000256" key="3">
    <source>
        <dbReference type="ARBA" id="ARBA00022801"/>
    </source>
</evidence>
<accession>A0A0R1KHK2</accession>
<feature type="active site" evidence="6">
    <location>
        <position position="367"/>
    </location>
</feature>
<dbReference type="eggNOG" id="COG3579">
    <property type="taxonomic scope" value="Bacteria"/>
</dbReference>
<feature type="active site" evidence="6">
    <location>
        <position position="73"/>
    </location>
</feature>
<dbReference type="Pfam" id="PF03051">
    <property type="entry name" value="Peptidase_C1_2"/>
    <property type="match status" value="1"/>
</dbReference>
<keyword evidence="3 5" id="KW-0378">Hydrolase</keyword>
<dbReference type="GO" id="GO:0005737">
    <property type="term" value="C:cytoplasm"/>
    <property type="evidence" value="ECO:0007669"/>
    <property type="project" value="UniProtKB-SubCell"/>
</dbReference>
<proteinExistence type="inferred from homology"/>
<evidence type="ECO:0000256" key="4">
    <source>
        <dbReference type="ARBA" id="ARBA00022807"/>
    </source>
</evidence>
<dbReference type="GO" id="GO:0070005">
    <property type="term" value="F:cysteine-type aminopeptidase activity"/>
    <property type="evidence" value="ECO:0007669"/>
    <property type="project" value="InterPro"/>
</dbReference>
<dbReference type="Proteomes" id="UP000051248">
    <property type="component" value="Unassembled WGS sequence"/>
</dbReference>
<evidence type="ECO:0000256" key="1">
    <source>
        <dbReference type="ARBA" id="ARBA00004496"/>
    </source>
</evidence>
<comment type="caution">
    <text evidence="7">The sequence shown here is derived from an EMBL/GenBank/DDBJ whole genome shotgun (WGS) entry which is preliminary data.</text>
</comment>
<dbReference type="InterPro" id="IPR038765">
    <property type="entry name" value="Papain-like_cys_pep_sf"/>
</dbReference>
<dbReference type="InterPro" id="IPR004134">
    <property type="entry name" value="Peptidase_C1B"/>
</dbReference>
<dbReference type="STRING" id="1423775.FD03_GL001147"/>
<keyword evidence="8" id="KW-1185">Reference proteome</keyword>
<dbReference type="PIRSF" id="PIRSF005700">
    <property type="entry name" value="PepC"/>
    <property type="match status" value="1"/>
</dbReference>
<dbReference type="GO" id="GO:0006508">
    <property type="term" value="P:proteolysis"/>
    <property type="evidence" value="ECO:0007669"/>
    <property type="project" value="UniProtKB-KW"/>
</dbReference>
<comment type="similarity">
    <text evidence="5">Belongs to the peptidase C1 family.</text>
</comment>
<keyword evidence="4 5" id="KW-0788">Thiol protease</keyword>
<evidence type="ECO:0000256" key="2">
    <source>
        <dbReference type="ARBA" id="ARBA00022670"/>
    </source>
</evidence>
<keyword evidence="2 5" id="KW-0645">Protease</keyword>
<dbReference type="PANTHER" id="PTHR10363:SF2">
    <property type="entry name" value="BLEOMYCIN HYDROLASE"/>
    <property type="match status" value="1"/>
</dbReference>
<gene>
    <name evidence="7" type="ORF">FD03_GL001147</name>
</gene>